<gene>
    <name evidence="1" type="ORF">CKG00_18110</name>
</gene>
<evidence type="ECO:0000313" key="1">
    <source>
        <dbReference type="EMBL" id="RUT64276.1"/>
    </source>
</evidence>
<name>A0A433ZQ96_MORMO</name>
<reference evidence="1 2" key="1">
    <citation type="submission" date="2017-08" db="EMBL/GenBank/DDBJ databases">
        <title>Draft genome sequence of pheromone producing symbiont Morganella morganii, of the female New Zealand grass grub Costelytra giveni.</title>
        <authorList>
            <person name="Laugraud A."/>
            <person name="Young S.D."/>
            <person name="Hurst M.H."/>
        </authorList>
    </citation>
    <scope>NUCLEOTIDE SEQUENCE [LARGE SCALE GENOMIC DNA]</scope>
    <source>
        <strain evidence="1 2">MMsCG</strain>
    </source>
</reference>
<organism evidence="1 2">
    <name type="scientific">Morganella morganii</name>
    <name type="common">Proteus morganii</name>
    <dbReference type="NCBI Taxonomy" id="582"/>
    <lineage>
        <taxon>Bacteria</taxon>
        <taxon>Pseudomonadati</taxon>
        <taxon>Pseudomonadota</taxon>
        <taxon>Gammaproteobacteria</taxon>
        <taxon>Enterobacterales</taxon>
        <taxon>Morganellaceae</taxon>
        <taxon>Morganella</taxon>
    </lineage>
</organism>
<dbReference type="AlphaFoldDB" id="A0A433ZQ96"/>
<sequence>MSILFHKDYDYEEFNTNFNNFNLLLDKQQPREIKLFHSDKPVKSKTLHLDRKLYRCFPRGKAYLCMSNRECLIRFTEDR</sequence>
<evidence type="ECO:0000313" key="2">
    <source>
        <dbReference type="Proteomes" id="UP000286908"/>
    </source>
</evidence>
<comment type="caution">
    <text evidence="1">The sequence shown here is derived from an EMBL/GenBank/DDBJ whole genome shotgun (WGS) entry which is preliminary data.</text>
</comment>
<proteinExistence type="predicted"/>
<accession>A0A433ZQ96</accession>
<dbReference type="Proteomes" id="UP000286908">
    <property type="component" value="Unassembled WGS sequence"/>
</dbReference>
<protein>
    <submittedName>
        <fullName evidence="1">Uncharacterized protein</fullName>
    </submittedName>
</protein>
<dbReference type="EMBL" id="NRQY01000003">
    <property type="protein sequence ID" value="RUT64276.1"/>
    <property type="molecule type" value="Genomic_DNA"/>
</dbReference>